<feature type="region of interest" description="Disordered" evidence="1">
    <location>
        <begin position="1"/>
        <end position="25"/>
    </location>
</feature>
<dbReference type="EMBL" id="GBRH01233498">
    <property type="protein sequence ID" value="JAD64397.1"/>
    <property type="molecule type" value="Transcribed_RNA"/>
</dbReference>
<reference evidence="2" key="1">
    <citation type="submission" date="2014-09" db="EMBL/GenBank/DDBJ databases">
        <authorList>
            <person name="Magalhaes I.L.F."/>
            <person name="Oliveira U."/>
            <person name="Santos F.R."/>
            <person name="Vidigal T.H.D.A."/>
            <person name="Brescovit A.D."/>
            <person name="Santos A.J."/>
        </authorList>
    </citation>
    <scope>NUCLEOTIDE SEQUENCE</scope>
    <source>
        <tissue evidence="2">Shoot tissue taken approximately 20 cm above the soil surface</tissue>
    </source>
</reference>
<dbReference type="AlphaFoldDB" id="A0A0A9BYP5"/>
<sequence>MDPNEERFRPMWIGLDTDSRTSQGA</sequence>
<proteinExistence type="predicted"/>
<organism evidence="2">
    <name type="scientific">Arundo donax</name>
    <name type="common">Giant reed</name>
    <name type="synonym">Donax arundinaceus</name>
    <dbReference type="NCBI Taxonomy" id="35708"/>
    <lineage>
        <taxon>Eukaryota</taxon>
        <taxon>Viridiplantae</taxon>
        <taxon>Streptophyta</taxon>
        <taxon>Embryophyta</taxon>
        <taxon>Tracheophyta</taxon>
        <taxon>Spermatophyta</taxon>
        <taxon>Magnoliopsida</taxon>
        <taxon>Liliopsida</taxon>
        <taxon>Poales</taxon>
        <taxon>Poaceae</taxon>
        <taxon>PACMAD clade</taxon>
        <taxon>Arundinoideae</taxon>
        <taxon>Arundineae</taxon>
        <taxon>Arundo</taxon>
    </lineage>
</organism>
<name>A0A0A9BYP5_ARUDO</name>
<evidence type="ECO:0000313" key="2">
    <source>
        <dbReference type="EMBL" id="JAD64397.1"/>
    </source>
</evidence>
<reference evidence="2" key="2">
    <citation type="journal article" date="2015" name="Data Brief">
        <title>Shoot transcriptome of the giant reed, Arundo donax.</title>
        <authorList>
            <person name="Barrero R.A."/>
            <person name="Guerrero F.D."/>
            <person name="Moolhuijzen P."/>
            <person name="Goolsby J.A."/>
            <person name="Tidwell J."/>
            <person name="Bellgard S.E."/>
            <person name="Bellgard M.I."/>
        </authorList>
    </citation>
    <scope>NUCLEOTIDE SEQUENCE</scope>
    <source>
        <tissue evidence="2">Shoot tissue taken approximately 20 cm above the soil surface</tissue>
    </source>
</reference>
<accession>A0A0A9BYP5</accession>
<protein>
    <submittedName>
        <fullName evidence="2">Uncharacterized protein</fullName>
    </submittedName>
</protein>
<evidence type="ECO:0000256" key="1">
    <source>
        <dbReference type="SAM" id="MobiDB-lite"/>
    </source>
</evidence>